<evidence type="ECO:0000313" key="2">
    <source>
        <dbReference type="EMBL" id="MFC0865099.1"/>
    </source>
</evidence>
<dbReference type="InterPro" id="IPR025410">
    <property type="entry name" value="Lant_dehyd"/>
</dbReference>
<evidence type="ECO:0000313" key="3">
    <source>
        <dbReference type="Proteomes" id="UP001589870"/>
    </source>
</evidence>
<sequence>MPVSVHREYAEAQGEGLLAVPGGDERLMAVLAAAAPFHERVSGEFFVPVTGRGRRQASERTNRWLKAAVGDDEDAKRALLHHRRRSGRDLGAGLVDVRLKDPRRLPDWGYALVDFLLAQPPTAGADPASGRPGAPFVAFRRAVNRLVDIKDGTLRGVPVTPEACEDIAGQLIERLTQVCFSGFAFEAQLAGTAGEVSAWLQSPGLDVSQSGWLDRLETLPGLAYVMGMACLQWKRVVHEMFDRLGADLPELRRTLWGWAAPGPVTGYSGDSGDPHNHGRVVTLLTFASGERVVYKPKDLRSVVGLMDVCTLLNNHGLPLALHTRKVVLRDDYGWEEYVTAEPGTDEDSVRRFYTRLGMLARLAQFLECRDLWADNLVARGDTPVFIDLENILQARISKPAHLSDRIQSLWGRVEDTVVKTAVVTFPRVIAGGVQAQDIGCLAPLQEQVAENSYGYPLGWEAPPYRPTWGAGELADPRRYADEVIEGYRQMQDCLTRNQELLADVRGPLALLKDAPVRYIWRSTWDCVELLRMSVSPGALIDGVAREVCLAHLFRSARETLREDPGRTDILEIVEQEIDAFRRMDVPLFVSRPASDSVFTPDGVEIPGHFSGTAWQRLQDRVADLAGFPVEEHLAVLDTCLDLTGAGELPASFPSPGPRPRTMREIGLHAYDLSGRQEEPQAEVLLARAGELADEVLAGAVPLGSPPGSPTGRPPGERSGWIGVVTYPAHGLDQIEPLHGDLLTGTAGLAVFLAELYANTGAPAHWTAAQDALDASVEFATLSTRSAFYRRMCGTLAPVGAFVGVGSAIYALSRCGAALADTRLVERAAALVPLAEGELSLPTSAEPVLGRAGLLLALNKLREASPVPVPEADELAARLHTELLALYTSEGAVVPGGAGGVGGMGGMGGMGGVARRPYPDRVPVLEGLPTGVDGLVWALASSAAALGEQGAPPMSGGAATLAAHRFALDTPGSLLAAVATAHLLTGEVPGGLRERVARHCAPDPGRSCVRLVVDAEVALHTARLTGDQALARSARELAAELLRRRDHTGRWFADRRRADRLTLSAVNGLAAAGLTLLRLADDQVASLRLAH</sequence>
<evidence type="ECO:0000259" key="1">
    <source>
        <dbReference type="Pfam" id="PF13575"/>
    </source>
</evidence>
<dbReference type="Gene3D" id="1.50.10.10">
    <property type="match status" value="1"/>
</dbReference>
<dbReference type="EMBL" id="JBHMQT010000050">
    <property type="protein sequence ID" value="MFC0865099.1"/>
    <property type="molecule type" value="Genomic_DNA"/>
</dbReference>
<accession>A0ABV6UAC6</accession>
<dbReference type="SUPFAM" id="SSF158745">
    <property type="entry name" value="LanC-like"/>
    <property type="match status" value="1"/>
</dbReference>
<name>A0ABV6UAC6_9ACTN</name>
<dbReference type="InterPro" id="IPR012341">
    <property type="entry name" value="6hp_glycosidase-like_sf"/>
</dbReference>
<feature type="domain" description="Lantibiotic biosynthesis protein dehydration" evidence="1">
    <location>
        <begin position="220"/>
        <end position="590"/>
    </location>
</feature>
<comment type="caution">
    <text evidence="2">The sequence shown here is derived from an EMBL/GenBank/DDBJ whole genome shotgun (WGS) entry which is preliminary data.</text>
</comment>
<organism evidence="2 3">
    <name type="scientific">Sphaerimonospora cavernae</name>
    <dbReference type="NCBI Taxonomy" id="1740611"/>
    <lineage>
        <taxon>Bacteria</taxon>
        <taxon>Bacillati</taxon>
        <taxon>Actinomycetota</taxon>
        <taxon>Actinomycetes</taxon>
        <taxon>Streptosporangiales</taxon>
        <taxon>Streptosporangiaceae</taxon>
        <taxon>Sphaerimonospora</taxon>
    </lineage>
</organism>
<dbReference type="Pfam" id="PF13575">
    <property type="entry name" value="DUF4135"/>
    <property type="match status" value="1"/>
</dbReference>
<gene>
    <name evidence="2" type="ORF">ACFHYQ_22660</name>
</gene>
<proteinExistence type="predicted"/>
<dbReference type="RefSeq" id="WP_394303139.1">
    <property type="nucleotide sequence ID" value="NZ_JBHMQT010000050.1"/>
</dbReference>
<keyword evidence="3" id="KW-1185">Reference proteome</keyword>
<reference evidence="2 3" key="1">
    <citation type="submission" date="2024-09" db="EMBL/GenBank/DDBJ databases">
        <authorList>
            <person name="Sun Q."/>
            <person name="Mori K."/>
        </authorList>
    </citation>
    <scope>NUCLEOTIDE SEQUENCE [LARGE SCALE GENOMIC DNA]</scope>
    <source>
        <strain evidence="2 3">TBRC 1851</strain>
    </source>
</reference>
<dbReference type="SMART" id="SM01260">
    <property type="entry name" value="LANC_like"/>
    <property type="match status" value="1"/>
</dbReference>
<protein>
    <submittedName>
        <fullName evidence="2">DUF4135 domain-containing protein</fullName>
    </submittedName>
</protein>
<dbReference type="Pfam" id="PF05147">
    <property type="entry name" value="LANC_like"/>
    <property type="match status" value="1"/>
</dbReference>
<dbReference type="Proteomes" id="UP001589870">
    <property type="component" value="Unassembled WGS sequence"/>
</dbReference>
<dbReference type="InterPro" id="IPR007822">
    <property type="entry name" value="LANC-like"/>
</dbReference>